<dbReference type="Pfam" id="PF02811">
    <property type="entry name" value="PHP"/>
    <property type="match status" value="1"/>
</dbReference>
<dbReference type="Gene3D" id="3.20.20.140">
    <property type="entry name" value="Metal-dependent hydrolases"/>
    <property type="match status" value="1"/>
</dbReference>
<accession>A0A5E6ME30</accession>
<dbReference type="AlphaFoldDB" id="A0A5E6ME30"/>
<dbReference type="EMBL" id="CABFUZ020000154">
    <property type="protein sequence ID" value="VVM07234.1"/>
    <property type="molecule type" value="Genomic_DNA"/>
</dbReference>
<dbReference type="InterPro" id="IPR052018">
    <property type="entry name" value="PHP_domain"/>
</dbReference>
<keyword evidence="3" id="KW-1185">Reference proteome</keyword>
<dbReference type="SMART" id="SM00481">
    <property type="entry name" value="POLIIIAc"/>
    <property type="match status" value="1"/>
</dbReference>
<feature type="domain" description="Polymerase/histidinol phosphatase N-terminal" evidence="1">
    <location>
        <begin position="5"/>
        <end position="78"/>
    </location>
</feature>
<sequence>MQLRADLHCHSYFSADGVSPPEELIRAARRKGLNVLALTDHNSCAGIEYLESKGLLRADGAPVDGFLVIPAQEISTREGHLLALGLRLPDLHGISAAEAVSLIRSQGGLSIAPHPFDYFRAGIRSRTLDTLPIDAIEVFNAAATLRRSNRQALRYAKERGLPMVAASDAHEADAIGTAYVIVDAEEFSVAGVLAAIRKGLVKREEHYIKAQAAFRKTWNNVFRFRHHRVSASSTKTE</sequence>
<dbReference type="InterPro" id="IPR004013">
    <property type="entry name" value="PHP_dom"/>
</dbReference>
<proteinExistence type="predicted"/>
<dbReference type="OrthoDB" id="9804333at2"/>
<comment type="caution">
    <text evidence="2">The sequence shown here is derived from an EMBL/GenBank/DDBJ whole genome shotgun (WGS) entry which is preliminary data.</text>
</comment>
<protein>
    <recommendedName>
        <fullName evidence="1">Polymerase/histidinol phosphatase N-terminal domain-containing protein</fullName>
    </recommendedName>
</protein>
<dbReference type="PANTHER" id="PTHR42924:SF3">
    <property type="entry name" value="POLYMERASE_HISTIDINOL PHOSPHATASE N-TERMINAL DOMAIN-CONTAINING PROTEIN"/>
    <property type="match status" value="1"/>
</dbReference>
<dbReference type="CDD" id="cd07432">
    <property type="entry name" value="PHP_HisPPase"/>
    <property type="match status" value="1"/>
</dbReference>
<dbReference type="GO" id="GO:0035312">
    <property type="term" value="F:5'-3' DNA exonuclease activity"/>
    <property type="evidence" value="ECO:0007669"/>
    <property type="project" value="TreeGrafter"/>
</dbReference>
<evidence type="ECO:0000259" key="1">
    <source>
        <dbReference type="SMART" id="SM00481"/>
    </source>
</evidence>
<reference evidence="2" key="1">
    <citation type="submission" date="2019-09" db="EMBL/GenBank/DDBJ databases">
        <authorList>
            <person name="Cremers G."/>
        </authorList>
    </citation>
    <scope>NUCLEOTIDE SEQUENCE [LARGE SCALE GENOMIC DNA]</scope>
    <source>
        <strain evidence="2">3B</strain>
    </source>
</reference>
<dbReference type="GO" id="GO:0004534">
    <property type="term" value="F:5'-3' RNA exonuclease activity"/>
    <property type="evidence" value="ECO:0007669"/>
    <property type="project" value="TreeGrafter"/>
</dbReference>
<dbReference type="PANTHER" id="PTHR42924">
    <property type="entry name" value="EXONUCLEASE"/>
    <property type="match status" value="1"/>
</dbReference>
<evidence type="ECO:0000313" key="3">
    <source>
        <dbReference type="Proteomes" id="UP000381693"/>
    </source>
</evidence>
<dbReference type="Pfam" id="PF13263">
    <property type="entry name" value="PHP_C"/>
    <property type="match status" value="1"/>
</dbReference>
<dbReference type="InterPro" id="IPR016195">
    <property type="entry name" value="Pol/histidinol_Pase-like"/>
</dbReference>
<gene>
    <name evidence="2" type="ORF">MAMC_01523</name>
</gene>
<name>A0A5E6ME30_9BACT</name>
<dbReference type="SUPFAM" id="SSF89550">
    <property type="entry name" value="PHP domain-like"/>
    <property type="match status" value="1"/>
</dbReference>
<evidence type="ECO:0000313" key="2">
    <source>
        <dbReference type="EMBL" id="VVM07234.1"/>
    </source>
</evidence>
<dbReference type="Proteomes" id="UP000381693">
    <property type="component" value="Unassembled WGS sequence"/>
</dbReference>
<organism evidence="2 3">
    <name type="scientific">Methylacidimicrobium cyclopophantes</name>
    <dbReference type="NCBI Taxonomy" id="1041766"/>
    <lineage>
        <taxon>Bacteria</taxon>
        <taxon>Pseudomonadati</taxon>
        <taxon>Verrucomicrobiota</taxon>
        <taxon>Methylacidimicrobium</taxon>
    </lineage>
</organism>
<dbReference type="NCBIfam" id="NF038032">
    <property type="entry name" value="CehA_McbA_metalo"/>
    <property type="match status" value="1"/>
</dbReference>
<dbReference type="InterPro" id="IPR003141">
    <property type="entry name" value="Pol/His_phosphatase_N"/>
</dbReference>